<evidence type="ECO:0000313" key="2">
    <source>
        <dbReference type="EMBL" id="GAA2439269.1"/>
    </source>
</evidence>
<dbReference type="EMBL" id="BAAATK010000018">
    <property type="protein sequence ID" value="GAA2439269.1"/>
    <property type="molecule type" value="Genomic_DNA"/>
</dbReference>
<organism evidence="2 3">
    <name type="scientific">Streptomyces glaucus</name>
    <dbReference type="NCBI Taxonomy" id="284029"/>
    <lineage>
        <taxon>Bacteria</taxon>
        <taxon>Bacillati</taxon>
        <taxon>Actinomycetota</taxon>
        <taxon>Actinomycetes</taxon>
        <taxon>Kitasatosporales</taxon>
        <taxon>Streptomycetaceae</taxon>
        <taxon>Streptomyces</taxon>
    </lineage>
</organism>
<comment type="caution">
    <text evidence="2">The sequence shown here is derived from an EMBL/GenBank/DDBJ whole genome shotgun (WGS) entry which is preliminary data.</text>
</comment>
<gene>
    <name evidence="2" type="ORF">GCM10010421_31890</name>
</gene>
<feature type="compositionally biased region" description="Low complexity" evidence="1">
    <location>
        <begin position="190"/>
        <end position="202"/>
    </location>
</feature>
<accession>A0ABN3JSW8</accession>
<reference evidence="2 3" key="1">
    <citation type="journal article" date="2019" name="Int. J. Syst. Evol. Microbiol.">
        <title>The Global Catalogue of Microorganisms (GCM) 10K type strain sequencing project: providing services to taxonomists for standard genome sequencing and annotation.</title>
        <authorList>
            <consortium name="The Broad Institute Genomics Platform"/>
            <consortium name="The Broad Institute Genome Sequencing Center for Infectious Disease"/>
            <person name="Wu L."/>
            <person name="Ma J."/>
        </authorList>
    </citation>
    <scope>NUCLEOTIDE SEQUENCE [LARGE SCALE GENOMIC DNA]</scope>
    <source>
        <strain evidence="2 3">JCM 6922</strain>
    </source>
</reference>
<dbReference type="Proteomes" id="UP001500460">
    <property type="component" value="Unassembled WGS sequence"/>
</dbReference>
<dbReference type="RefSeq" id="WP_344603808.1">
    <property type="nucleotide sequence ID" value="NZ_BAAATK010000018.1"/>
</dbReference>
<keyword evidence="3" id="KW-1185">Reference proteome</keyword>
<protein>
    <submittedName>
        <fullName evidence="2">Uncharacterized protein</fullName>
    </submittedName>
</protein>
<evidence type="ECO:0000313" key="3">
    <source>
        <dbReference type="Proteomes" id="UP001500460"/>
    </source>
</evidence>
<feature type="region of interest" description="Disordered" evidence="1">
    <location>
        <begin position="169"/>
        <end position="202"/>
    </location>
</feature>
<sequence length="202" mass="22283">MSRVYKGAVLVRTASVTTTDGIRLDLEHYRYTTESHRAAVAHREWITHTKYVDGARVYHSAEAFTGRRLDRLNAEWDESVSAMKEAGPVTLTQHSNDPQSCRWLSRRDRHADHPFQVVQTGETALTTAADSQGRNWATMRRSDFEEGAPLALVDDSEVARPVPAVAHANGTEALFGDEPAAPRAPRPRRSAPAPAPAADALF</sequence>
<evidence type="ECO:0000256" key="1">
    <source>
        <dbReference type="SAM" id="MobiDB-lite"/>
    </source>
</evidence>
<proteinExistence type="predicted"/>
<name>A0ABN3JSW8_9ACTN</name>